<organism evidence="1 2">
    <name type="scientific">Stegodyphus mimosarum</name>
    <name type="common">African social velvet spider</name>
    <dbReference type="NCBI Taxonomy" id="407821"/>
    <lineage>
        <taxon>Eukaryota</taxon>
        <taxon>Metazoa</taxon>
        <taxon>Ecdysozoa</taxon>
        <taxon>Arthropoda</taxon>
        <taxon>Chelicerata</taxon>
        <taxon>Arachnida</taxon>
        <taxon>Araneae</taxon>
        <taxon>Araneomorphae</taxon>
        <taxon>Entelegynae</taxon>
        <taxon>Eresoidea</taxon>
        <taxon>Eresidae</taxon>
        <taxon>Stegodyphus</taxon>
    </lineage>
</organism>
<dbReference type="Proteomes" id="UP000054359">
    <property type="component" value="Unassembled WGS sequence"/>
</dbReference>
<evidence type="ECO:0000313" key="1">
    <source>
        <dbReference type="EMBL" id="KFM78775.1"/>
    </source>
</evidence>
<feature type="non-terminal residue" evidence="1">
    <location>
        <position position="1"/>
    </location>
</feature>
<protein>
    <submittedName>
        <fullName evidence="1">Uncharacterized protein</fullName>
    </submittedName>
</protein>
<sequence>GGLHLPRHELFSHFTTVSVLEPRTAILSTAMPAEPVHPTLGVVQ</sequence>
<evidence type="ECO:0000313" key="2">
    <source>
        <dbReference type="Proteomes" id="UP000054359"/>
    </source>
</evidence>
<name>A0A087UN36_STEMI</name>
<keyword evidence="2" id="KW-1185">Reference proteome</keyword>
<proteinExistence type="predicted"/>
<gene>
    <name evidence="1" type="ORF">X975_16199</name>
</gene>
<dbReference type="EMBL" id="KK120660">
    <property type="protein sequence ID" value="KFM78775.1"/>
    <property type="molecule type" value="Genomic_DNA"/>
</dbReference>
<dbReference type="AlphaFoldDB" id="A0A087UN36"/>
<feature type="non-terminal residue" evidence="1">
    <location>
        <position position="44"/>
    </location>
</feature>
<accession>A0A087UN36</accession>
<reference evidence="1 2" key="1">
    <citation type="submission" date="2013-11" db="EMBL/GenBank/DDBJ databases">
        <title>Genome sequencing of Stegodyphus mimosarum.</title>
        <authorList>
            <person name="Bechsgaard J."/>
        </authorList>
    </citation>
    <scope>NUCLEOTIDE SEQUENCE [LARGE SCALE GENOMIC DNA]</scope>
</reference>